<dbReference type="AlphaFoldDB" id="G0R1C8"/>
<evidence type="ECO:0000256" key="1">
    <source>
        <dbReference type="SAM" id="Coils"/>
    </source>
</evidence>
<dbReference type="RefSeq" id="XP_004029997.1">
    <property type="nucleotide sequence ID" value="XM_004029949.1"/>
</dbReference>
<proteinExistence type="predicted"/>
<sequence length="431" mass="51508">LNRNSVNDLQKLIQQLQLKKIDKMMKIQNQQKEIITIDLLQQQLNDRKQIHQSYSESQIQNDFYQVQKTLNQQSLEEKKNYLKSLRNLQKQQNLQTSLKKITSKIENTFQMLQKKSETKTSIDNRRNLYDDQFEEDKYLKELKSIVDKQSAKLIGNYYKQYGIKNVIKGLDNSEQVLLKKVNWEINKNDENNEQKIQSVKNVVNLIQPLENKIQRISKLAEVLDFDLNKRKSLGDMYIETIQAKLNVMDINILETNPKSQENITKLNITQSSNYLQKDYKLSLLTPLKNKSYSSKKIKNNQIILQKEKLQNQKINELYLENQNLKEKLKQQLLLNNNQTEILNNNFKSNETISTDKQRFQPNYQIKDIKKDILEYESKKKQQNFKYQYKPQVYKNKYFPKYPGFQQKFQTQDSQVNDLEKKMLEQQQLLNN</sequence>
<feature type="non-terminal residue" evidence="2">
    <location>
        <position position="431"/>
    </location>
</feature>
<dbReference type="InParanoid" id="G0R1C8"/>
<evidence type="ECO:0000313" key="3">
    <source>
        <dbReference type="Proteomes" id="UP000008983"/>
    </source>
</evidence>
<protein>
    <submittedName>
        <fullName evidence="2">Uncharacterized protein</fullName>
    </submittedName>
</protein>
<organism evidence="2 3">
    <name type="scientific">Ichthyophthirius multifiliis</name>
    <name type="common">White spot disease agent</name>
    <name type="synonym">Ich</name>
    <dbReference type="NCBI Taxonomy" id="5932"/>
    <lineage>
        <taxon>Eukaryota</taxon>
        <taxon>Sar</taxon>
        <taxon>Alveolata</taxon>
        <taxon>Ciliophora</taxon>
        <taxon>Intramacronucleata</taxon>
        <taxon>Oligohymenophorea</taxon>
        <taxon>Hymenostomatida</taxon>
        <taxon>Ophryoglenina</taxon>
        <taxon>Ichthyophthirius</taxon>
    </lineage>
</organism>
<feature type="coiled-coil region" evidence="1">
    <location>
        <begin position="307"/>
        <end position="334"/>
    </location>
</feature>
<reference evidence="2 3" key="1">
    <citation type="submission" date="2011-07" db="EMBL/GenBank/DDBJ databases">
        <authorList>
            <person name="Coyne R."/>
            <person name="Brami D."/>
            <person name="Johnson J."/>
            <person name="Hostetler J."/>
            <person name="Hannick L."/>
            <person name="Clark T."/>
            <person name="Cassidy-Hanley D."/>
            <person name="Inman J."/>
        </authorList>
    </citation>
    <scope>NUCLEOTIDE SEQUENCE [LARGE SCALE GENOMIC DNA]</scope>
    <source>
        <strain evidence="2 3">G5</strain>
    </source>
</reference>
<keyword evidence="3" id="KW-1185">Reference proteome</keyword>
<gene>
    <name evidence="2" type="ORF">IMG5_169580</name>
</gene>
<feature type="non-terminal residue" evidence="2">
    <location>
        <position position="1"/>
    </location>
</feature>
<name>G0R1C8_ICHMU</name>
<keyword evidence="1" id="KW-0175">Coiled coil</keyword>
<dbReference type="EMBL" id="GL984212">
    <property type="protein sequence ID" value="EGR28761.1"/>
    <property type="molecule type" value="Genomic_DNA"/>
</dbReference>
<evidence type="ECO:0000313" key="2">
    <source>
        <dbReference type="EMBL" id="EGR28761.1"/>
    </source>
</evidence>
<dbReference type="GeneID" id="14904831"/>
<accession>G0R1C8</accession>
<dbReference type="Proteomes" id="UP000008983">
    <property type="component" value="Unassembled WGS sequence"/>
</dbReference>